<dbReference type="AlphaFoldDB" id="A0A6S7H0L5"/>
<evidence type="ECO:0000313" key="2">
    <source>
        <dbReference type="EMBL" id="CAB3996159.1"/>
    </source>
</evidence>
<keyword evidence="3" id="KW-1185">Reference proteome</keyword>
<proteinExistence type="predicted"/>
<dbReference type="GO" id="GO:0003824">
    <property type="term" value="F:catalytic activity"/>
    <property type="evidence" value="ECO:0007669"/>
    <property type="project" value="InterPro"/>
</dbReference>
<dbReference type="Proteomes" id="UP001152795">
    <property type="component" value="Unassembled WGS sequence"/>
</dbReference>
<feature type="domain" description="Endonuclease/exonuclease/phosphatase" evidence="1">
    <location>
        <begin position="55"/>
        <end position="137"/>
    </location>
</feature>
<dbReference type="PANTHER" id="PTHR46670:SF3">
    <property type="entry name" value="ENDONUCLEASE_EXONUCLEASE_PHOSPHATASE DOMAIN-CONTAINING PROTEIN"/>
    <property type="match status" value="1"/>
</dbReference>
<reference evidence="2" key="1">
    <citation type="submission" date="2020-04" db="EMBL/GenBank/DDBJ databases">
        <authorList>
            <person name="Alioto T."/>
            <person name="Alioto T."/>
            <person name="Gomez Garrido J."/>
        </authorList>
    </citation>
    <scope>NUCLEOTIDE SEQUENCE</scope>
    <source>
        <strain evidence="2">A484AB</strain>
    </source>
</reference>
<dbReference type="InterPro" id="IPR005135">
    <property type="entry name" value="Endo/exonuclease/phosphatase"/>
</dbReference>
<dbReference type="SUPFAM" id="SSF56219">
    <property type="entry name" value="DNase I-like"/>
    <property type="match status" value="1"/>
</dbReference>
<dbReference type="Gene3D" id="3.60.10.10">
    <property type="entry name" value="Endonuclease/exonuclease/phosphatase"/>
    <property type="match status" value="1"/>
</dbReference>
<dbReference type="Pfam" id="PF03372">
    <property type="entry name" value="Exo_endo_phos"/>
    <property type="match status" value="1"/>
</dbReference>
<dbReference type="PANTHER" id="PTHR46670">
    <property type="entry name" value="ENDO/EXONUCLEASE/PHOSPHATASE DOMAIN-CONTAINING PROTEIN"/>
    <property type="match status" value="1"/>
</dbReference>
<dbReference type="EMBL" id="CACRXK020002811">
    <property type="protein sequence ID" value="CAB3996159.1"/>
    <property type="molecule type" value="Genomic_DNA"/>
</dbReference>
<dbReference type="OrthoDB" id="416454at2759"/>
<name>A0A6S7H0L5_PARCT</name>
<organism evidence="2 3">
    <name type="scientific">Paramuricea clavata</name>
    <name type="common">Red gorgonian</name>
    <name type="synonym">Violescent sea-whip</name>
    <dbReference type="NCBI Taxonomy" id="317549"/>
    <lineage>
        <taxon>Eukaryota</taxon>
        <taxon>Metazoa</taxon>
        <taxon>Cnidaria</taxon>
        <taxon>Anthozoa</taxon>
        <taxon>Octocorallia</taxon>
        <taxon>Malacalcyonacea</taxon>
        <taxon>Plexauridae</taxon>
        <taxon>Paramuricea</taxon>
    </lineage>
</organism>
<sequence length="373" mass="43280">MTELSFHNVRDILDVFADDLNNCLNASQSVAKESEDTHLQILKSKSKQMNIVHLNTQSMTLSIDEFRLLLETYKFDIAALSETWLQDNPLLLNHVSIPEYTFEYHNGDKIRGGGVGFYIRESISYKRRYDIEEKYPDVEQMWLKLPGRNTHSRLLLAVVYRPQKLLSFPNTPNRITHTDVIPCPTISDHDAPYVCVNIHTIRYKPCYKIIRDTCQLNLDNFYKDCLSVPFSLLYSFNNLNDQLSIFNDLLSECLNRHATLKRIKVTHPPCPWLQSDELRKLQSERNKLKVLAHKSPTDTIWESLLGSRMSGFRKGHSTTTVLMGIRDDLLKAQKSGEVTLMLLADFSKSFDMPNLKTAFLHWMVSYLTDCYQY</sequence>
<evidence type="ECO:0000313" key="3">
    <source>
        <dbReference type="Proteomes" id="UP001152795"/>
    </source>
</evidence>
<evidence type="ECO:0000259" key="1">
    <source>
        <dbReference type="Pfam" id="PF03372"/>
    </source>
</evidence>
<protein>
    <recommendedName>
        <fullName evidence="1">Endonuclease/exonuclease/phosphatase domain-containing protein</fullName>
    </recommendedName>
</protein>
<gene>
    <name evidence="2" type="ORF">PACLA_8A036223</name>
</gene>
<comment type="caution">
    <text evidence="2">The sequence shown here is derived from an EMBL/GenBank/DDBJ whole genome shotgun (WGS) entry which is preliminary data.</text>
</comment>
<accession>A0A6S7H0L5</accession>
<dbReference type="InterPro" id="IPR036691">
    <property type="entry name" value="Endo/exonu/phosph_ase_sf"/>
</dbReference>